<evidence type="ECO:0000313" key="1">
    <source>
        <dbReference type="EMBL" id="NMF89026.1"/>
    </source>
</evidence>
<keyword evidence="2" id="KW-1185">Reference proteome</keyword>
<organism evidence="1 2">
    <name type="scientific">Aromatoleum petrolei</name>
    <dbReference type="NCBI Taxonomy" id="76116"/>
    <lineage>
        <taxon>Bacteria</taxon>
        <taxon>Pseudomonadati</taxon>
        <taxon>Pseudomonadota</taxon>
        <taxon>Betaproteobacteria</taxon>
        <taxon>Rhodocyclales</taxon>
        <taxon>Rhodocyclaceae</taxon>
        <taxon>Aromatoleum</taxon>
    </lineage>
</organism>
<comment type="caution">
    <text evidence="1">The sequence shown here is derived from an EMBL/GenBank/DDBJ whole genome shotgun (WGS) entry which is preliminary data.</text>
</comment>
<accession>A0ABX1MQP7</accession>
<gene>
    <name evidence="1" type="ORF">GPA26_11130</name>
</gene>
<evidence type="ECO:0000313" key="2">
    <source>
        <dbReference type="Proteomes" id="UP000652074"/>
    </source>
</evidence>
<sequence length="134" mass="14961">MIISGFQNLLETARRQPEPQRLLFVFVRAELPEGASVKEKRIFENGQGGALVPVMYVDKKTSEIQSFAELVEESRHTGQSWDMVFVGCLSGQGRREPSDEATQQALETMVKSIQGGVVKHLLTYRPDGQQVTLP</sequence>
<protein>
    <submittedName>
        <fullName evidence="1">Ribonucleotide reductase subunit alpha</fullName>
    </submittedName>
</protein>
<dbReference type="Proteomes" id="UP000652074">
    <property type="component" value="Unassembled WGS sequence"/>
</dbReference>
<name>A0ABX1MQP7_9RHOO</name>
<dbReference type="EMBL" id="WTVR01000018">
    <property type="protein sequence ID" value="NMF89026.1"/>
    <property type="molecule type" value="Genomic_DNA"/>
</dbReference>
<proteinExistence type="predicted"/>
<dbReference type="RefSeq" id="WP_169206400.1">
    <property type="nucleotide sequence ID" value="NZ_CP059560.1"/>
</dbReference>
<reference evidence="1 2" key="1">
    <citation type="submission" date="2019-12" db="EMBL/GenBank/DDBJ databases">
        <title>Comparative genomics gives insights into the taxonomy of the Azoarcus-Aromatoleum group and reveals separate origins of nif in the plant-associated Azoarcus and non-plant-associated Aromatoleum sub-groups.</title>
        <authorList>
            <person name="Lafos M."/>
            <person name="Maluk M."/>
            <person name="Batista M."/>
            <person name="Junghare M."/>
            <person name="Carmona M."/>
            <person name="Faoro H."/>
            <person name="Cruz L.M."/>
            <person name="Battistoni F."/>
            <person name="De Souza E."/>
            <person name="Pedrosa F."/>
            <person name="Chen W.-M."/>
            <person name="Poole P.S."/>
            <person name="Dixon R.A."/>
            <person name="James E.K."/>
        </authorList>
    </citation>
    <scope>NUCLEOTIDE SEQUENCE [LARGE SCALE GENOMIC DNA]</scope>
    <source>
        <strain evidence="1 2">ToN1</strain>
    </source>
</reference>